<organism evidence="5 6">
    <name type="scientific">Methanothrix harundinacea (strain 6Ac)</name>
    <name type="common">Methanosaeta harundinacea</name>
    <dbReference type="NCBI Taxonomy" id="1110509"/>
    <lineage>
        <taxon>Archaea</taxon>
        <taxon>Methanobacteriati</taxon>
        <taxon>Methanobacteriota</taxon>
        <taxon>Stenosarchaea group</taxon>
        <taxon>Methanomicrobia</taxon>
        <taxon>Methanotrichales</taxon>
        <taxon>Methanotrichaceae</taxon>
        <taxon>Methanothrix</taxon>
    </lineage>
</organism>
<dbReference type="SUPFAM" id="SSF116734">
    <property type="entry name" value="DNA methylase specificity domain"/>
    <property type="match status" value="2"/>
</dbReference>
<sequence>MRRGETQATRSDPFYHWPRFTTIERILTQISAQPLGQLTRFSKETWSPENHNTSTFFYIEIGGVDRFTAAVTANEIPVADAPSRARMKVRTGDIIVSLTRPHHGSIALIKKEHHGCIASTGFAIIRNIDETQISKEYLVHTLRSSICLDQMLRRSSGGNYPAITEEELANIKIPVPPAEIQCRLVAELDPARVQRDQSLAEAESLLASIDSYVLELLAILPHQDPRRVFAVRRDQVSSRLDADYHSPQFQRLRRAIENGNYPSKYLSELVVFMRSGFAAGRRDQALGGEPAVPHLRPLNLSAWGELSIDKTKSVPASSVKPDDYLVHGEVLFNNTNSAEWVGKSGVYDLETPCACSNHMTRISLKPGIDPYFIAALLNAFRGIGYFSALSTFFNNQAGINTATLAELRVPVPSETVQKAIAKEVVQRKAKAMRLRTHAENIWQEALSHFEQQLLHGGIT</sequence>
<dbReference type="HOGENOM" id="CLU_580988_0_0_2"/>
<dbReference type="PANTHER" id="PTHR30408">
    <property type="entry name" value="TYPE-1 RESTRICTION ENZYME ECOKI SPECIFICITY PROTEIN"/>
    <property type="match status" value="1"/>
</dbReference>
<feature type="domain" description="Type I restriction modification DNA specificity" evidence="4">
    <location>
        <begin position="91"/>
        <end position="188"/>
    </location>
</feature>
<proteinExistence type="inferred from homology"/>
<dbReference type="Proteomes" id="UP000005877">
    <property type="component" value="Chromosome"/>
</dbReference>
<keyword evidence="2" id="KW-0680">Restriction system</keyword>
<name>G7WRA1_METH6</name>
<dbReference type="Pfam" id="PF01420">
    <property type="entry name" value="Methylase_S"/>
    <property type="match status" value="1"/>
</dbReference>
<reference evidence="5 6" key="1">
    <citation type="journal article" date="2012" name="PLoS ONE">
        <title>The genome characteristics and predicted function of methyl-group oxidation pathway in the obligate aceticlastic methanogens, Methanosaeta spp.</title>
        <authorList>
            <person name="Zhu J."/>
            <person name="Zheng H."/>
            <person name="Ai G."/>
            <person name="Zhang G."/>
            <person name="Liu D."/>
            <person name="Liu X."/>
            <person name="Dong X."/>
        </authorList>
    </citation>
    <scope>NUCLEOTIDE SEQUENCE [LARGE SCALE GENOMIC DNA]</scope>
    <source>
        <strain evidence="5 6">6Ac</strain>
    </source>
</reference>
<keyword evidence="3" id="KW-0238">DNA-binding</keyword>
<dbReference type="AlphaFoldDB" id="G7WRA1"/>
<dbReference type="GO" id="GO:0003677">
    <property type="term" value="F:DNA binding"/>
    <property type="evidence" value="ECO:0007669"/>
    <property type="project" value="UniProtKB-KW"/>
</dbReference>
<evidence type="ECO:0000256" key="3">
    <source>
        <dbReference type="ARBA" id="ARBA00023125"/>
    </source>
</evidence>
<gene>
    <name evidence="5" type="ordered locus">Mhar_2210</name>
</gene>
<dbReference type="InterPro" id="IPR000055">
    <property type="entry name" value="Restrct_endonuc_typeI_TRD"/>
</dbReference>
<protein>
    <submittedName>
        <fullName evidence="5">Type I restriction-modification system, specificity subunit S</fullName>
    </submittedName>
</protein>
<dbReference type="InterPro" id="IPR044946">
    <property type="entry name" value="Restrct_endonuc_typeI_TRD_sf"/>
</dbReference>
<dbReference type="InterPro" id="IPR052021">
    <property type="entry name" value="Type-I_RS_S_subunit"/>
</dbReference>
<dbReference type="GO" id="GO:0009307">
    <property type="term" value="P:DNA restriction-modification system"/>
    <property type="evidence" value="ECO:0007669"/>
    <property type="project" value="UniProtKB-KW"/>
</dbReference>
<dbReference type="PANTHER" id="PTHR30408:SF12">
    <property type="entry name" value="TYPE I RESTRICTION ENZYME MJAVIII SPECIFICITY SUBUNIT"/>
    <property type="match status" value="1"/>
</dbReference>
<dbReference type="Gene3D" id="3.90.220.20">
    <property type="entry name" value="DNA methylase specificity domains"/>
    <property type="match status" value="2"/>
</dbReference>
<evidence type="ECO:0000256" key="1">
    <source>
        <dbReference type="ARBA" id="ARBA00010923"/>
    </source>
</evidence>
<evidence type="ECO:0000256" key="2">
    <source>
        <dbReference type="ARBA" id="ARBA00022747"/>
    </source>
</evidence>
<comment type="similarity">
    <text evidence="1">Belongs to the type-I restriction system S methylase family.</text>
</comment>
<dbReference type="EMBL" id="CP003117">
    <property type="protein sequence ID" value="AET65562.1"/>
    <property type="molecule type" value="Genomic_DNA"/>
</dbReference>
<evidence type="ECO:0000313" key="6">
    <source>
        <dbReference type="Proteomes" id="UP000005877"/>
    </source>
</evidence>
<accession>G7WRA1</accession>
<dbReference type="REBASE" id="41508">
    <property type="entry name" value="S.Mha6AcORF2209P"/>
</dbReference>
<keyword evidence="6" id="KW-1185">Reference proteome</keyword>
<evidence type="ECO:0000259" key="4">
    <source>
        <dbReference type="Pfam" id="PF01420"/>
    </source>
</evidence>
<dbReference type="PATRIC" id="fig|1110509.7.peg.2449"/>
<evidence type="ECO:0000313" key="5">
    <source>
        <dbReference type="EMBL" id="AET65562.1"/>
    </source>
</evidence>
<dbReference type="STRING" id="1110509.Mhar_2210"/>
<dbReference type="KEGG" id="mhi:Mhar_2210"/>